<evidence type="ECO:0000313" key="6">
    <source>
        <dbReference type="EMBL" id="QLY28466.1"/>
    </source>
</evidence>
<dbReference type="SMART" id="SM00849">
    <property type="entry name" value="Lactamase_B"/>
    <property type="match status" value="1"/>
</dbReference>
<reference evidence="6 7" key="1">
    <citation type="submission" date="2020-07" db="EMBL/GenBank/DDBJ databases">
        <authorList>
            <person name="Zhuang K."/>
            <person name="Ran Y."/>
        </authorList>
    </citation>
    <scope>NUCLEOTIDE SEQUENCE [LARGE SCALE GENOMIC DNA]</scope>
    <source>
        <strain evidence="6 7">WCH-YHL-001</strain>
    </source>
</reference>
<dbReference type="AlphaFoldDB" id="A0A7D6YZJ8"/>
<protein>
    <submittedName>
        <fullName evidence="6">MBL fold metallo-hydrolase</fullName>
    </submittedName>
</protein>
<accession>A0A7D6YZJ8</accession>
<dbReference type="RefSeq" id="WP_181579672.1">
    <property type="nucleotide sequence ID" value="NZ_CP059399.1"/>
</dbReference>
<evidence type="ECO:0000259" key="5">
    <source>
        <dbReference type="SMART" id="SM00849"/>
    </source>
</evidence>
<dbReference type="Pfam" id="PF00753">
    <property type="entry name" value="Lactamase_B"/>
    <property type="match status" value="1"/>
</dbReference>
<keyword evidence="7" id="KW-1185">Reference proteome</keyword>
<dbReference type="InterPro" id="IPR001279">
    <property type="entry name" value="Metallo-B-lactamas"/>
</dbReference>
<proteinExistence type="inferred from homology"/>
<dbReference type="InterPro" id="IPR051013">
    <property type="entry name" value="MBL_superfamily_lactonases"/>
</dbReference>
<keyword evidence="4" id="KW-0862">Zinc</keyword>
<name>A0A7D6YZJ8_9NOCA</name>
<evidence type="ECO:0000256" key="4">
    <source>
        <dbReference type="ARBA" id="ARBA00022833"/>
    </source>
</evidence>
<evidence type="ECO:0000313" key="7">
    <source>
        <dbReference type="Proteomes" id="UP000515512"/>
    </source>
</evidence>
<dbReference type="KEGG" id="nhu:H0264_24225"/>
<evidence type="ECO:0000256" key="3">
    <source>
        <dbReference type="ARBA" id="ARBA00022801"/>
    </source>
</evidence>
<evidence type="ECO:0000256" key="2">
    <source>
        <dbReference type="ARBA" id="ARBA00022723"/>
    </source>
</evidence>
<dbReference type="PANTHER" id="PTHR42978:SF3">
    <property type="entry name" value="BLR3078 PROTEIN"/>
    <property type="match status" value="1"/>
</dbReference>
<dbReference type="EMBL" id="CP059399">
    <property type="protein sequence ID" value="QLY28466.1"/>
    <property type="molecule type" value="Genomic_DNA"/>
</dbReference>
<keyword evidence="2" id="KW-0479">Metal-binding</keyword>
<feature type="domain" description="Metallo-beta-lactamase" evidence="5">
    <location>
        <begin position="80"/>
        <end position="298"/>
    </location>
</feature>
<dbReference type="GO" id="GO:0016787">
    <property type="term" value="F:hydrolase activity"/>
    <property type="evidence" value="ECO:0007669"/>
    <property type="project" value="UniProtKB-KW"/>
</dbReference>
<dbReference type="GO" id="GO:0046872">
    <property type="term" value="F:metal ion binding"/>
    <property type="evidence" value="ECO:0007669"/>
    <property type="project" value="UniProtKB-KW"/>
</dbReference>
<comment type="similarity">
    <text evidence="1">Belongs to the metallo-beta-lactamase superfamily.</text>
</comment>
<sequence length="327" mass="35197">MSERAHAPSLLQCCSAAVGLVRGLVRPRPADQRFLRSITDAGLPTPRRTVRVTALEQLARPVPTAIVVEGVFTPRHVGNALTTFVVEHPDATFLVDPSVCHDAVERAVAQLPAVLRAVVSPPPGTLATVTALANETHIPAPDFALPTHAHWDHVCGLLDLPGLPVHLHSTEHRWVTTGDVAPVGGVRDALRDRPIVHYDLDGPPVLTFTRSHDLFGDGSVVLVDLPGHTPGSIGVLAHTDRGWVLLAGDAAWHHLQIDTIRQKSAYPGGFADDDRELTFKTLHRLHLARHTVTIVPTHDARAAAPLRTSFAHKEITSLASEATASME</sequence>
<dbReference type="Proteomes" id="UP000515512">
    <property type="component" value="Chromosome"/>
</dbReference>
<dbReference type="PANTHER" id="PTHR42978">
    <property type="entry name" value="QUORUM-QUENCHING LACTONASE YTNP-RELATED-RELATED"/>
    <property type="match status" value="1"/>
</dbReference>
<organism evidence="6 7">
    <name type="scientific">Nocardia huaxiensis</name>
    <dbReference type="NCBI Taxonomy" id="2755382"/>
    <lineage>
        <taxon>Bacteria</taxon>
        <taxon>Bacillati</taxon>
        <taxon>Actinomycetota</taxon>
        <taxon>Actinomycetes</taxon>
        <taxon>Mycobacteriales</taxon>
        <taxon>Nocardiaceae</taxon>
        <taxon>Nocardia</taxon>
    </lineage>
</organism>
<gene>
    <name evidence="6" type="ORF">H0264_24225</name>
</gene>
<keyword evidence="3 6" id="KW-0378">Hydrolase</keyword>
<dbReference type="InterPro" id="IPR036866">
    <property type="entry name" value="RibonucZ/Hydroxyglut_hydro"/>
</dbReference>
<dbReference type="SUPFAM" id="SSF56281">
    <property type="entry name" value="Metallo-hydrolase/oxidoreductase"/>
    <property type="match status" value="1"/>
</dbReference>
<dbReference type="Gene3D" id="3.60.15.10">
    <property type="entry name" value="Ribonuclease Z/Hydroxyacylglutathione hydrolase-like"/>
    <property type="match status" value="1"/>
</dbReference>
<evidence type="ECO:0000256" key="1">
    <source>
        <dbReference type="ARBA" id="ARBA00007749"/>
    </source>
</evidence>